<keyword evidence="2" id="KW-0812">Transmembrane</keyword>
<dbReference type="OrthoDB" id="17331at2759"/>
<dbReference type="OMA" id="NGHIEFT"/>
<proteinExistence type="predicted"/>
<evidence type="ECO:0000259" key="3">
    <source>
        <dbReference type="Pfam" id="PF04083"/>
    </source>
</evidence>
<feature type="compositionally biased region" description="Low complexity" evidence="1">
    <location>
        <begin position="203"/>
        <end position="231"/>
    </location>
</feature>
<organism evidence="4 5">
    <name type="scientific">Cavenderia fasciculata</name>
    <name type="common">Slime mold</name>
    <name type="synonym">Dictyostelium fasciculatum</name>
    <dbReference type="NCBI Taxonomy" id="261658"/>
    <lineage>
        <taxon>Eukaryota</taxon>
        <taxon>Amoebozoa</taxon>
        <taxon>Evosea</taxon>
        <taxon>Eumycetozoa</taxon>
        <taxon>Dictyostelia</taxon>
        <taxon>Acytosteliales</taxon>
        <taxon>Cavenderiaceae</taxon>
        <taxon>Cavenderia</taxon>
    </lineage>
</organism>
<feature type="compositionally biased region" description="Basic residues" evidence="1">
    <location>
        <begin position="125"/>
        <end position="136"/>
    </location>
</feature>
<protein>
    <submittedName>
        <fullName evidence="4">AB-hydrolase associated lipase region containing protein</fullName>
    </submittedName>
</protein>
<feature type="compositionally biased region" description="Low complexity" evidence="1">
    <location>
        <begin position="107"/>
        <end position="124"/>
    </location>
</feature>
<accession>F4QCP8</accession>
<feature type="compositionally biased region" description="Low complexity" evidence="1">
    <location>
        <begin position="146"/>
        <end position="177"/>
    </location>
</feature>
<feature type="compositionally biased region" description="Polar residues" evidence="1">
    <location>
        <begin position="178"/>
        <end position="190"/>
    </location>
</feature>
<dbReference type="EMBL" id="GL883029">
    <property type="protein sequence ID" value="EGG13630.1"/>
    <property type="molecule type" value="Genomic_DNA"/>
</dbReference>
<evidence type="ECO:0000256" key="2">
    <source>
        <dbReference type="SAM" id="Phobius"/>
    </source>
</evidence>
<evidence type="ECO:0000313" key="4">
    <source>
        <dbReference type="EMBL" id="EGG13630.1"/>
    </source>
</evidence>
<sequence length="739" mass="84502">MLFGFRVWVATVLSTYIDKTLISLNESIKAFVQECLFYRPGYLSYFEQRNRIKKRPPPSPTTPPLQQPPLTVPLGKYDTSNSNSSSNNRYNSNNSGIHSNPPLIGRSSSNTSQQINNNNVNNTTVKRRKPMGKRRSTPFVQLLNDSDSSGASSPNNSSFSLSSTVNNKSQPSQQQQQVDDNTNHLASSMPSIHYSPKKGMKQSASTSSIKRISSSEFLSSMKHHPTTTTTTHNAVNESTANHNNLDRPTNTTERKRKQKKLYYINRDLVHHHEQITTGFLEDIRTNILLFFDTVFYWLRTSLQSLLNTLASFKIRNLIVLIITFPLFLPYYILTNIFFKKVKDIPNRLISDKELDIRSVKEIIEQAGYPYEQYHVTTEDGYILLLERIPNPKSKNILYLQHGVFDNSFAWVANGPTQSLAFAAHDLGYDVFLGNLRGNGERLHTENNISTKQYWDFSINEHAFLDIPSFIQVIRQVKIKELSKFNDIVSPDDINISAVAHSMGAACILMYIVMMGILKKNHHLSRAILLSPAGYHRKAPKICDILGPLINVWLWFCPMHVFKFPSDTIRVIIAKIYHDVISNTPTKDLMVYLGSRFLLGGDTKNHPLEKIHNLAYNTFSGTSVKLYKHFWQMRKARKFQAYDYGSKQKNINVYGTPDPLNFLDHYDVINIPIHFVMGLKDNLIEPENIIKHYETLKKYHPELSFLKASKSGHIEFTLGLDDQILSYILRVLSSNQITTD</sequence>
<evidence type="ECO:0000256" key="1">
    <source>
        <dbReference type="SAM" id="MobiDB-lite"/>
    </source>
</evidence>
<keyword evidence="2" id="KW-0472">Membrane</keyword>
<dbReference type="AlphaFoldDB" id="F4QCP8"/>
<dbReference type="PANTHER" id="PTHR11005">
    <property type="entry name" value="LYSOSOMAL ACID LIPASE-RELATED"/>
    <property type="match status" value="1"/>
</dbReference>
<keyword evidence="2" id="KW-1133">Transmembrane helix</keyword>
<gene>
    <name evidence="4" type="ORF">DFA_11391</name>
</gene>
<dbReference type="GO" id="GO:0006629">
    <property type="term" value="P:lipid metabolic process"/>
    <property type="evidence" value="ECO:0007669"/>
    <property type="project" value="InterPro"/>
</dbReference>
<feature type="region of interest" description="Disordered" evidence="1">
    <location>
        <begin position="52"/>
        <end position="256"/>
    </location>
</feature>
<dbReference type="RefSeq" id="XP_004350334.1">
    <property type="nucleotide sequence ID" value="XM_004350284.1"/>
</dbReference>
<reference evidence="5" key="1">
    <citation type="journal article" date="2011" name="Genome Res.">
        <title>Phylogeny-wide analysis of social amoeba genomes highlights ancient origins for complex intercellular communication.</title>
        <authorList>
            <person name="Heidel A.J."/>
            <person name="Lawal H.M."/>
            <person name="Felder M."/>
            <person name="Schilde C."/>
            <person name="Helps N.R."/>
            <person name="Tunggal B."/>
            <person name="Rivero F."/>
            <person name="John U."/>
            <person name="Schleicher M."/>
            <person name="Eichinger L."/>
            <person name="Platzer M."/>
            <person name="Noegel A.A."/>
            <person name="Schaap P."/>
            <person name="Gloeckner G."/>
        </authorList>
    </citation>
    <scope>NUCLEOTIDE SEQUENCE [LARGE SCALE GENOMIC DNA]</scope>
    <source>
        <strain evidence="5">SH3</strain>
    </source>
</reference>
<feature type="compositionally biased region" description="Polar residues" evidence="1">
    <location>
        <begin position="232"/>
        <end position="251"/>
    </location>
</feature>
<dbReference type="InterPro" id="IPR006693">
    <property type="entry name" value="AB_hydrolase_lipase"/>
</dbReference>
<name>F4QCP8_CACFS</name>
<feature type="transmembrane region" description="Helical" evidence="2">
    <location>
        <begin position="497"/>
        <end position="517"/>
    </location>
</feature>
<dbReference type="Gene3D" id="3.40.50.1820">
    <property type="entry name" value="alpha/beta hydrolase"/>
    <property type="match status" value="1"/>
</dbReference>
<feature type="transmembrane region" description="Helical" evidence="2">
    <location>
        <begin position="317"/>
        <end position="338"/>
    </location>
</feature>
<dbReference type="InterPro" id="IPR029058">
    <property type="entry name" value="AB_hydrolase_fold"/>
</dbReference>
<feature type="domain" description="Partial AB-hydrolase lipase" evidence="3">
    <location>
        <begin position="359"/>
        <end position="414"/>
    </location>
</feature>
<feature type="compositionally biased region" description="Low complexity" evidence="1">
    <location>
        <begin position="72"/>
        <end position="95"/>
    </location>
</feature>
<dbReference type="Proteomes" id="UP000007797">
    <property type="component" value="Unassembled WGS sequence"/>
</dbReference>
<keyword evidence="5" id="KW-1185">Reference proteome</keyword>
<dbReference type="Pfam" id="PF04083">
    <property type="entry name" value="Abhydro_lipase"/>
    <property type="match status" value="1"/>
</dbReference>
<feature type="compositionally biased region" description="Pro residues" evidence="1">
    <location>
        <begin position="57"/>
        <end position="71"/>
    </location>
</feature>
<dbReference type="SUPFAM" id="SSF53474">
    <property type="entry name" value="alpha/beta-Hydrolases"/>
    <property type="match status" value="1"/>
</dbReference>
<dbReference type="GeneID" id="14865299"/>
<dbReference type="KEGG" id="dfa:DFA_11391"/>
<dbReference type="STRING" id="1054147.F4QCP8"/>
<evidence type="ECO:0000313" key="5">
    <source>
        <dbReference type="Proteomes" id="UP000007797"/>
    </source>
</evidence>